<dbReference type="AlphaFoldDB" id="A0AAE3SD64"/>
<keyword evidence="2" id="KW-1185">Reference proteome</keyword>
<dbReference type="InterPro" id="IPR025345">
    <property type="entry name" value="DUF4249"/>
</dbReference>
<dbReference type="Proteomes" id="UP001209229">
    <property type="component" value="Unassembled WGS sequence"/>
</dbReference>
<sequence>MRYLVYIPIYLVVIILASCVYNYEPDISKYENILVVDGELTNLPGPYKVKLSRSLNYNSNGRPDNPVCDAQIKIIEDTGLEIPLYETDDGVYETIDIDFQGIVDNSYKLQIILDGETYESDFETIKNPIPIDSIYWQLTTRNNNLGIDILLDTHDINNNTHFYAWDYEETWKFQVPYAMLTEHPEREICYKDVNSTKFDLTSTANRNNDIVNGHSIKFITEETNRLFLRYTILVKQHSLSEPAYKYFKDINALNYNQGTLFDPIPGPLMGNVKNLSDDQRILGYFLVCGTSEKRIFIDRNDLPESYIPSSGNEDCRLYTFEYPSMSRPWTERLYRLYHPEVDSLMNKGYSILSENTYPESYIVLITLAKTPCYNCTANGTNTPPEFWIEREED</sequence>
<dbReference type="EMBL" id="JAPDPJ010000001">
    <property type="protein sequence ID" value="MCW3784873.1"/>
    <property type="molecule type" value="Genomic_DNA"/>
</dbReference>
<comment type="caution">
    <text evidence="1">The sequence shown here is derived from an EMBL/GenBank/DDBJ whole genome shotgun (WGS) entry which is preliminary data.</text>
</comment>
<reference evidence="1" key="1">
    <citation type="submission" date="2022-10" db="EMBL/GenBank/DDBJ databases">
        <authorList>
            <person name="Yu W.X."/>
        </authorList>
    </citation>
    <scope>NUCLEOTIDE SEQUENCE</scope>
    <source>
        <strain evidence="1">AAT</strain>
    </source>
</reference>
<protein>
    <submittedName>
        <fullName evidence="1">DUF4249 domain-containing protein</fullName>
    </submittedName>
</protein>
<evidence type="ECO:0000313" key="2">
    <source>
        <dbReference type="Proteomes" id="UP001209229"/>
    </source>
</evidence>
<proteinExistence type="predicted"/>
<dbReference type="RefSeq" id="WP_301188444.1">
    <property type="nucleotide sequence ID" value="NZ_JAPDPJ010000001.1"/>
</dbReference>
<dbReference type="PROSITE" id="PS51257">
    <property type="entry name" value="PROKAR_LIPOPROTEIN"/>
    <property type="match status" value="1"/>
</dbReference>
<gene>
    <name evidence="1" type="ORF">OM075_00270</name>
</gene>
<dbReference type="Pfam" id="PF14054">
    <property type="entry name" value="DUF4249"/>
    <property type="match status" value="1"/>
</dbReference>
<evidence type="ECO:0000313" key="1">
    <source>
        <dbReference type="EMBL" id="MCW3784873.1"/>
    </source>
</evidence>
<organism evidence="1 2">
    <name type="scientific">Plebeiibacterium sediminum</name>
    <dbReference type="NCBI Taxonomy" id="2992112"/>
    <lineage>
        <taxon>Bacteria</taxon>
        <taxon>Pseudomonadati</taxon>
        <taxon>Bacteroidota</taxon>
        <taxon>Bacteroidia</taxon>
        <taxon>Marinilabiliales</taxon>
        <taxon>Marinilabiliaceae</taxon>
        <taxon>Plebeiibacterium</taxon>
    </lineage>
</organism>
<name>A0AAE3SD64_9BACT</name>
<accession>A0AAE3SD64</accession>